<evidence type="ECO:0000313" key="3">
    <source>
        <dbReference type="Proteomes" id="UP000291981"/>
    </source>
</evidence>
<dbReference type="InterPro" id="IPR001387">
    <property type="entry name" value="Cro/C1-type_HTH"/>
</dbReference>
<dbReference type="OrthoDB" id="7865033at2"/>
<comment type="caution">
    <text evidence="2">The sequence shown here is derived from an EMBL/GenBank/DDBJ whole genome shotgun (WGS) entry which is preliminary data.</text>
</comment>
<sequence>MNRINEVIKEKDISVTKLAKLIGKSRTITSGYCNNARQPSLETLKKIADILEIDIRLLLTPSRNRIDTPIYIKSKGKSYKIIGELHFTDEIK</sequence>
<proteinExistence type="predicted"/>
<protein>
    <submittedName>
        <fullName evidence="2">XRE family transcriptional regulator</fullName>
    </submittedName>
</protein>
<organism evidence="2 3">
    <name type="scientific">Flagellimonas allohymeniacidonis</name>
    <dbReference type="NCBI Taxonomy" id="2517819"/>
    <lineage>
        <taxon>Bacteria</taxon>
        <taxon>Pseudomonadati</taxon>
        <taxon>Bacteroidota</taxon>
        <taxon>Flavobacteriia</taxon>
        <taxon>Flavobacteriales</taxon>
        <taxon>Flavobacteriaceae</taxon>
        <taxon>Flagellimonas</taxon>
    </lineage>
</organism>
<dbReference type="SMART" id="SM00530">
    <property type="entry name" value="HTH_XRE"/>
    <property type="match status" value="1"/>
</dbReference>
<dbReference type="CDD" id="cd00093">
    <property type="entry name" value="HTH_XRE"/>
    <property type="match status" value="1"/>
</dbReference>
<evidence type="ECO:0000259" key="1">
    <source>
        <dbReference type="PROSITE" id="PS50943"/>
    </source>
</evidence>
<keyword evidence="3" id="KW-1185">Reference proteome</keyword>
<dbReference type="EMBL" id="SGIU01000002">
    <property type="protein sequence ID" value="TAI47635.1"/>
    <property type="molecule type" value="Genomic_DNA"/>
</dbReference>
<feature type="domain" description="HTH cro/C1-type" evidence="1">
    <location>
        <begin position="4"/>
        <end position="58"/>
    </location>
</feature>
<dbReference type="InterPro" id="IPR010982">
    <property type="entry name" value="Lambda_DNA-bd_dom_sf"/>
</dbReference>
<dbReference type="Gene3D" id="1.10.260.40">
    <property type="entry name" value="lambda repressor-like DNA-binding domains"/>
    <property type="match status" value="1"/>
</dbReference>
<dbReference type="Pfam" id="PF01381">
    <property type="entry name" value="HTH_3"/>
    <property type="match status" value="1"/>
</dbReference>
<dbReference type="Proteomes" id="UP000291981">
    <property type="component" value="Unassembled WGS sequence"/>
</dbReference>
<dbReference type="AlphaFoldDB" id="A0A4Q8QBB8"/>
<name>A0A4Q8QBB8_9FLAO</name>
<dbReference type="GO" id="GO:0003677">
    <property type="term" value="F:DNA binding"/>
    <property type="evidence" value="ECO:0007669"/>
    <property type="project" value="InterPro"/>
</dbReference>
<dbReference type="PROSITE" id="PS50943">
    <property type="entry name" value="HTH_CROC1"/>
    <property type="match status" value="1"/>
</dbReference>
<dbReference type="RefSeq" id="WP_130614615.1">
    <property type="nucleotide sequence ID" value="NZ_SGIU01000002.1"/>
</dbReference>
<accession>A0A4Q8QBB8</accession>
<gene>
    <name evidence="2" type="ORF">EW142_13305</name>
</gene>
<evidence type="ECO:0000313" key="2">
    <source>
        <dbReference type="EMBL" id="TAI47635.1"/>
    </source>
</evidence>
<reference evidence="2 3" key="1">
    <citation type="submission" date="2019-02" db="EMBL/GenBank/DDBJ databases">
        <title>Draft genome sequence of Muricauda sp. 176CP4-71.</title>
        <authorList>
            <person name="Park J.-S."/>
        </authorList>
    </citation>
    <scope>NUCLEOTIDE SEQUENCE [LARGE SCALE GENOMIC DNA]</scope>
    <source>
        <strain evidence="2 3">176CP4-71</strain>
    </source>
</reference>
<dbReference type="SUPFAM" id="SSF47413">
    <property type="entry name" value="lambda repressor-like DNA-binding domains"/>
    <property type="match status" value="1"/>
</dbReference>